<feature type="transmembrane region" description="Helical" evidence="7">
    <location>
        <begin position="284"/>
        <end position="303"/>
    </location>
</feature>
<dbReference type="InterPro" id="IPR005614">
    <property type="entry name" value="NrfD-like"/>
</dbReference>
<comment type="subcellular location">
    <subcellularLocation>
        <location evidence="1">Cell membrane</location>
        <topology evidence="1">Multi-pass membrane protein</topology>
    </subcellularLocation>
</comment>
<evidence type="ECO:0000256" key="7">
    <source>
        <dbReference type="SAM" id="Phobius"/>
    </source>
</evidence>
<keyword evidence="5 7" id="KW-1133">Transmembrane helix</keyword>
<keyword evidence="6 7" id="KW-0472">Membrane</keyword>
<dbReference type="Proteomes" id="UP000180175">
    <property type="component" value="Chromosome"/>
</dbReference>
<evidence type="ECO:0000313" key="9">
    <source>
        <dbReference type="EMBL" id="QOY37745.1"/>
    </source>
</evidence>
<reference evidence="8 10" key="1">
    <citation type="submission" date="2016-10" db="EMBL/GenBank/DDBJ databases">
        <title>Draft genome sequences of four alkaliphilic bacteria belonging to the Anaerobacillus genus.</title>
        <authorList>
            <person name="Bassil N.M."/>
            <person name="Lloyd J.R."/>
        </authorList>
    </citation>
    <scope>NUCLEOTIDE SEQUENCE [LARGE SCALE GENOMIC DNA]</scope>
    <source>
        <strain evidence="8 10">NB2006</strain>
    </source>
</reference>
<dbReference type="OrthoDB" id="2962617at2"/>
<dbReference type="GO" id="GO:0005886">
    <property type="term" value="C:plasma membrane"/>
    <property type="evidence" value="ECO:0007669"/>
    <property type="project" value="UniProtKB-SubCell"/>
</dbReference>
<evidence type="ECO:0000256" key="5">
    <source>
        <dbReference type="ARBA" id="ARBA00022989"/>
    </source>
</evidence>
<dbReference type="AlphaFoldDB" id="A0A1S2MFE9"/>
<evidence type="ECO:0000256" key="2">
    <source>
        <dbReference type="ARBA" id="ARBA00008929"/>
    </source>
</evidence>
<dbReference type="EMBL" id="CP063356">
    <property type="protein sequence ID" value="QOY37745.1"/>
    <property type="molecule type" value="Genomic_DNA"/>
</dbReference>
<evidence type="ECO:0000256" key="3">
    <source>
        <dbReference type="ARBA" id="ARBA00022475"/>
    </source>
</evidence>
<comment type="similarity">
    <text evidence="2">Belongs to the NrfD family.</text>
</comment>
<accession>A0A1S2MFE9</accession>
<dbReference type="KEGG" id="aia:AWH56_009240"/>
<evidence type="ECO:0000313" key="10">
    <source>
        <dbReference type="Proteomes" id="UP000180175"/>
    </source>
</evidence>
<dbReference type="RefSeq" id="WP_071315439.1">
    <property type="nucleotide sequence ID" value="NZ_CP063356.2"/>
</dbReference>
<gene>
    <name evidence="9" type="primary">nrfD</name>
    <name evidence="9" type="ORF">AWH56_009240</name>
    <name evidence="8" type="ORF">AWH56_01290</name>
</gene>
<dbReference type="PANTHER" id="PTHR34856:SF2">
    <property type="entry name" value="PROTEIN NRFD"/>
    <property type="match status" value="1"/>
</dbReference>
<feature type="transmembrane region" description="Helical" evidence="7">
    <location>
        <begin position="100"/>
        <end position="120"/>
    </location>
</feature>
<feature type="transmembrane region" description="Helical" evidence="7">
    <location>
        <begin position="226"/>
        <end position="246"/>
    </location>
</feature>
<feature type="transmembrane region" description="Helical" evidence="7">
    <location>
        <begin position="149"/>
        <end position="170"/>
    </location>
</feature>
<protein>
    <submittedName>
        <fullName evidence="9">Polysulfide reductase NrfD</fullName>
    </submittedName>
</protein>
<dbReference type="PANTHER" id="PTHR34856">
    <property type="entry name" value="PROTEIN NRFD"/>
    <property type="match status" value="1"/>
</dbReference>
<organism evidence="8 10">
    <name type="scientific">Anaerobacillus isosaccharinicus</name>
    <dbReference type="NCBI Taxonomy" id="1532552"/>
    <lineage>
        <taxon>Bacteria</taxon>
        <taxon>Bacillati</taxon>
        <taxon>Bacillota</taxon>
        <taxon>Bacilli</taxon>
        <taxon>Bacillales</taxon>
        <taxon>Bacillaceae</taxon>
        <taxon>Anaerobacillus</taxon>
    </lineage>
</organism>
<evidence type="ECO:0000256" key="4">
    <source>
        <dbReference type="ARBA" id="ARBA00022692"/>
    </source>
</evidence>
<feature type="transmembrane region" description="Helical" evidence="7">
    <location>
        <begin position="53"/>
        <end position="72"/>
    </location>
</feature>
<keyword evidence="3" id="KW-1003">Cell membrane</keyword>
<keyword evidence="4 7" id="KW-0812">Transmembrane</keyword>
<proteinExistence type="inferred from homology"/>
<name>A0A1S2MFE9_9BACI</name>
<dbReference type="EMBL" id="LQXD01000001">
    <property type="protein sequence ID" value="OIJ23532.1"/>
    <property type="molecule type" value="Genomic_DNA"/>
</dbReference>
<keyword evidence="10" id="KW-1185">Reference proteome</keyword>
<dbReference type="Gene3D" id="1.20.1630.10">
    <property type="entry name" value="Formate dehydrogenase/DMSO reductase domain"/>
    <property type="match status" value="1"/>
</dbReference>
<dbReference type="InterPro" id="IPR052049">
    <property type="entry name" value="Electron_transfer_protein"/>
</dbReference>
<evidence type="ECO:0000256" key="1">
    <source>
        <dbReference type="ARBA" id="ARBA00004651"/>
    </source>
</evidence>
<reference evidence="9" key="4">
    <citation type="submission" date="2020-10" db="EMBL/GenBank/DDBJ databases">
        <authorList>
            <person name="Bassil N.M."/>
            <person name="Lloyd J.R."/>
        </authorList>
    </citation>
    <scope>NUCLEOTIDE SEQUENCE</scope>
    <source>
        <strain evidence="9">NB2006</strain>
    </source>
</reference>
<feature type="transmembrane region" description="Helical" evidence="7">
    <location>
        <begin position="252"/>
        <end position="272"/>
    </location>
</feature>
<evidence type="ECO:0000313" key="8">
    <source>
        <dbReference type="EMBL" id="OIJ23532.1"/>
    </source>
</evidence>
<evidence type="ECO:0000256" key="6">
    <source>
        <dbReference type="ARBA" id="ARBA00023136"/>
    </source>
</evidence>
<reference evidence="9 10" key="2">
    <citation type="journal article" date="2017" name="Genome Announc.">
        <title>Draft Genome Sequences of Four Alkaliphilic Bacteria Belonging to the Anaerobacillus Genus.</title>
        <authorList>
            <person name="Bassil N.M."/>
            <person name="Lloyd J.R."/>
        </authorList>
    </citation>
    <scope>NUCLEOTIDE SEQUENCE [LARGE SCALE GENOMIC DNA]</scope>
    <source>
        <strain evidence="9 10">NB2006</strain>
    </source>
</reference>
<feature type="transmembrane region" description="Helical" evidence="7">
    <location>
        <begin position="16"/>
        <end position="41"/>
    </location>
</feature>
<reference evidence="9 10" key="3">
    <citation type="journal article" date="2019" name="Int. J. Syst. Evol. Microbiol.">
        <title>Anaerobacillus isosaccharinicus sp. nov., an alkaliphilic bacterium which degrades isosaccharinic acid.</title>
        <authorList>
            <person name="Bassil N.M."/>
            <person name="Lloyd J.R."/>
        </authorList>
    </citation>
    <scope>NUCLEOTIDE SEQUENCE [LARGE SCALE GENOMIC DNA]</scope>
    <source>
        <strain evidence="9 10">NB2006</strain>
    </source>
</reference>
<feature type="transmembrane region" description="Helical" evidence="7">
    <location>
        <begin position="182"/>
        <end position="205"/>
    </location>
</feature>
<dbReference type="Pfam" id="PF03916">
    <property type="entry name" value="NrfD"/>
    <property type="match status" value="1"/>
</dbReference>
<sequence>MYSYELMQLKSPDFPFIIIFDLFIGGIAAGAFLVTALLLAFGGKFNKAGLHRAYYVTMGLLPIYGLLLILKLDKKERFVNVMWQFRDGNIMINWDSPMSLGAWVLNVFGVFALVSVLYALKKDNLLQFSWAKKLYAIATYLHEGKLAKVYLSVGAFFAAWFSMYLGILVTTSSLPAWNATPLIPTLWIISAVITGVSVVILLLLFTNRGSQLDESIQRLDNIVKSVIVLNIAMIIVFVIALGQWSETVTRDIFGILLWGGVVVVGLLVPLLLKLKPNLLGVKNSLIFSSVLVLVGGFILRYVVMIGPMSFW</sequence>